<accession>Q9GS10</accession>
<dbReference type="STRING" id="6239.F58G4.6.1"/>
<dbReference type="GeneID" id="192016"/>
<dbReference type="WormBase" id="F58G4.6">
    <property type="protein sequence ID" value="CE35326"/>
    <property type="gene ID" value="WBGene00006193"/>
    <property type="gene designation" value="str-146"/>
</dbReference>
<reference evidence="20 21" key="1">
    <citation type="journal article" date="1998" name="Science">
        <title>Genome sequence of the nematode C. elegans: a platform for investigating biology.</title>
        <authorList>
            <consortium name="The C. elegans sequencing consortium"/>
            <person name="Sulson J.E."/>
            <person name="Waterston R."/>
        </authorList>
    </citation>
    <scope>NUCLEOTIDE SEQUENCE [LARGE SCALE GENOMIC DNA]</scope>
    <source>
        <strain evidence="20 21">Bristol N2</strain>
    </source>
</reference>
<evidence type="ECO:0000313" key="22">
    <source>
        <dbReference type="WormBase" id="F58G4.6"/>
    </source>
</evidence>
<dbReference type="Pfam" id="PF10326">
    <property type="entry name" value="7TM_GPCR_Str"/>
    <property type="match status" value="1"/>
</dbReference>
<evidence type="ECO:0000256" key="10">
    <source>
        <dbReference type="ARBA" id="ARBA00023170"/>
    </source>
</evidence>
<dbReference type="PANTHER" id="PTHR22943:SF18">
    <property type="entry name" value="SEVEN TM RECEPTOR"/>
    <property type="match status" value="1"/>
</dbReference>
<evidence type="ECO:0000256" key="12">
    <source>
        <dbReference type="ARBA" id="ARBA00023273"/>
    </source>
</evidence>
<dbReference type="FunCoup" id="Q9GS10">
    <property type="interactions" value="1"/>
</dbReference>
<dbReference type="Bgee" id="WBGene00006193">
    <property type="expression patterns" value="Expressed in larva"/>
</dbReference>
<comment type="similarity">
    <text evidence="14">Belongs to the nematode receptor-like protein str family.</text>
</comment>
<dbReference type="GO" id="GO:0042048">
    <property type="term" value="P:olfactory behavior"/>
    <property type="evidence" value="ECO:0000318"/>
    <property type="project" value="GO_Central"/>
</dbReference>
<dbReference type="AGR" id="WB:WBGene00006193"/>
<evidence type="ECO:0000256" key="17">
    <source>
        <dbReference type="ARBA" id="ARBA00078653"/>
    </source>
</evidence>
<gene>
    <name evidence="20 22" type="primary">str-146</name>
    <name evidence="20" type="ORF">CELE_F58G4.6</name>
    <name evidence="22" type="ORF">F58G4.6</name>
</gene>
<dbReference type="GO" id="GO:0007186">
    <property type="term" value="P:G protein-coupled receptor signaling pathway"/>
    <property type="evidence" value="ECO:0000318"/>
    <property type="project" value="GO_Central"/>
</dbReference>
<dbReference type="CTD" id="192016"/>
<sequence length="334" mass="38142">MLYLHIIQYVGFIGAQISNSVLIYLIVTRAKKLFGTYRNVMFSFAVYFSVYAWIEILAQPIIHIKSPACVVFMESPLKYYPVLGYNITCLYCGSFALVISLLAAQFCYRYFAVCRNTQLANYESRIVAGIFVPCLICFIAWYAFVYFGMHNSIEKQLYLKDELKTVYNEDSTKVAFIAVMYWTVGENGEKLWRFWDLMLLVACILTIGGCFAIIVFCAAKIFLKMKSAGNNMSKRSLELNRQLLVALTFQTVLPLFMMYIPVSLEITMPLLEIETGHLANFTAGSLAVYPSLEPLIAIFCIREFKKAVFCCIQPKKTSTVQFSAYYTSKDKTKI</sequence>
<comment type="function">
    <text evidence="13">An odorant receptor which affects chemotaxis to the volatile odorant diacetyl. Specifies AWA neuronal cell fate via the odr-7 pathway.</text>
</comment>
<keyword evidence="10 20" id="KW-0675">Receptor</keyword>
<evidence type="ECO:0000256" key="9">
    <source>
        <dbReference type="ARBA" id="ARBA00023136"/>
    </source>
</evidence>
<dbReference type="Proteomes" id="UP000001940">
    <property type="component" value="Chromosome V"/>
</dbReference>
<comment type="subcellular location">
    <subcellularLocation>
        <location evidence="1">Cell projection</location>
        <location evidence="1">Cilium membrane</location>
        <topology evidence="1">Multi-pass membrane protein</topology>
    </subcellularLocation>
</comment>
<feature type="transmembrane region" description="Helical" evidence="19">
    <location>
        <begin position="39"/>
        <end position="62"/>
    </location>
</feature>
<keyword evidence="21" id="KW-1185">Reference proteome</keyword>
<dbReference type="HOGENOM" id="CLU_036335_2_1_1"/>
<evidence type="ECO:0000256" key="6">
    <source>
        <dbReference type="ARBA" id="ARBA00022725"/>
    </source>
</evidence>
<feature type="transmembrane region" description="Helical" evidence="19">
    <location>
        <begin position="82"/>
        <end position="106"/>
    </location>
</feature>
<dbReference type="GO" id="GO:0006935">
    <property type="term" value="P:chemotaxis"/>
    <property type="evidence" value="ECO:0007669"/>
    <property type="project" value="UniProtKB-KW"/>
</dbReference>
<dbReference type="GO" id="GO:0060170">
    <property type="term" value="C:ciliary membrane"/>
    <property type="evidence" value="ECO:0007669"/>
    <property type="project" value="UniProtKB-SubCell"/>
</dbReference>
<dbReference type="GO" id="GO:0038022">
    <property type="term" value="F:G protein-coupled olfactory receptor activity"/>
    <property type="evidence" value="ECO:0000318"/>
    <property type="project" value="GO_Central"/>
</dbReference>
<dbReference type="EMBL" id="BX284605">
    <property type="protein sequence ID" value="CCD64064.1"/>
    <property type="molecule type" value="Genomic_DNA"/>
</dbReference>
<evidence type="ECO:0000256" key="16">
    <source>
        <dbReference type="ARBA" id="ARBA00067967"/>
    </source>
</evidence>
<dbReference type="OMA" id="HIKSPAC"/>
<evidence type="ECO:0000313" key="20">
    <source>
        <dbReference type="EMBL" id="CCD64064.1"/>
    </source>
</evidence>
<dbReference type="KEGG" id="cel:CELE_F58G4.6"/>
<dbReference type="PhylomeDB" id="Q9GS10"/>
<keyword evidence="11" id="KW-0325">Glycoprotein</keyword>
<evidence type="ECO:0000256" key="13">
    <source>
        <dbReference type="ARBA" id="ARBA00054965"/>
    </source>
</evidence>
<evidence type="ECO:0000256" key="1">
    <source>
        <dbReference type="ARBA" id="ARBA00004272"/>
    </source>
</evidence>
<evidence type="ECO:0000256" key="19">
    <source>
        <dbReference type="SAM" id="Phobius"/>
    </source>
</evidence>
<dbReference type="GO" id="GO:0005886">
    <property type="term" value="C:plasma membrane"/>
    <property type="evidence" value="ECO:0000318"/>
    <property type="project" value="GO_Central"/>
</dbReference>
<keyword evidence="6" id="KW-0552">Olfaction</keyword>
<dbReference type="UCSC" id="F58G4.6">
    <property type="organism name" value="c. elegans"/>
</dbReference>
<keyword evidence="3" id="KW-0145">Chemotaxis</keyword>
<feature type="transmembrane region" description="Helical" evidence="19">
    <location>
        <begin position="6"/>
        <end position="27"/>
    </location>
</feature>
<evidence type="ECO:0000256" key="5">
    <source>
        <dbReference type="ARBA" id="ARBA00022692"/>
    </source>
</evidence>
<dbReference type="eggNOG" id="ENOG502TGUD">
    <property type="taxonomic scope" value="Eukaryota"/>
</dbReference>
<feature type="transmembrane region" description="Helical" evidence="19">
    <location>
        <begin position="126"/>
        <end position="149"/>
    </location>
</feature>
<evidence type="ECO:0000256" key="3">
    <source>
        <dbReference type="ARBA" id="ARBA00022500"/>
    </source>
</evidence>
<protein>
    <recommendedName>
        <fullName evidence="16">Serpentine receptor class r-10</fullName>
    </recommendedName>
    <alternativeName>
        <fullName evidence="17">Odorant response abnormal protein 10</fullName>
    </alternativeName>
    <alternativeName>
        <fullName evidence="18">Olfactory receptor 10</fullName>
    </alternativeName>
</protein>
<organism evidence="20 21">
    <name type="scientific">Caenorhabditis elegans</name>
    <dbReference type="NCBI Taxonomy" id="6239"/>
    <lineage>
        <taxon>Eukaryota</taxon>
        <taxon>Metazoa</taxon>
        <taxon>Ecdysozoa</taxon>
        <taxon>Nematoda</taxon>
        <taxon>Chromadorea</taxon>
        <taxon>Rhabditida</taxon>
        <taxon>Rhabditina</taxon>
        <taxon>Rhabditomorpha</taxon>
        <taxon>Rhabditoidea</taxon>
        <taxon>Rhabditidae</taxon>
        <taxon>Peloderinae</taxon>
        <taxon>Caenorhabditis</taxon>
    </lineage>
</organism>
<evidence type="ECO:0000256" key="18">
    <source>
        <dbReference type="ARBA" id="ARBA00082489"/>
    </source>
</evidence>
<evidence type="ECO:0000256" key="11">
    <source>
        <dbReference type="ARBA" id="ARBA00023180"/>
    </source>
</evidence>
<dbReference type="PaxDb" id="6239-F58G4.6"/>
<dbReference type="PANTHER" id="PTHR22943">
    <property type="entry name" value="7-TRANSMEMBRANE DOMAIN RECEPTOR C.ELEGANS"/>
    <property type="match status" value="1"/>
</dbReference>
<feature type="transmembrane region" description="Helical" evidence="19">
    <location>
        <begin position="243"/>
        <end position="262"/>
    </location>
</feature>
<keyword evidence="5 19" id="KW-0812">Transmembrane</keyword>
<keyword evidence="9 19" id="KW-0472">Membrane</keyword>
<feature type="transmembrane region" description="Helical" evidence="19">
    <location>
        <begin position="197"/>
        <end position="223"/>
    </location>
</feature>
<evidence type="ECO:0000313" key="21">
    <source>
        <dbReference type="Proteomes" id="UP000001940"/>
    </source>
</evidence>
<evidence type="ECO:0000256" key="15">
    <source>
        <dbReference type="ARBA" id="ARBA00064300"/>
    </source>
</evidence>
<comment type="subunit">
    <text evidence="15">Interacts with odr-4.</text>
</comment>
<dbReference type="SUPFAM" id="SSF81321">
    <property type="entry name" value="Family A G protein-coupled receptor-like"/>
    <property type="match status" value="1"/>
</dbReference>
<evidence type="ECO:0000256" key="8">
    <source>
        <dbReference type="ARBA" id="ARBA00023069"/>
    </source>
</evidence>
<keyword evidence="2" id="KW-1003">Cell membrane</keyword>
<dbReference type="RefSeq" id="NP_505089.2">
    <property type="nucleotide sequence ID" value="NM_072688.4"/>
</dbReference>
<keyword evidence="8" id="KW-0969">Cilium</keyword>
<keyword evidence="12" id="KW-0966">Cell projection</keyword>
<proteinExistence type="inferred from homology"/>
<dbReference type="AlphaFoldDB" id="Q9GS10"/>
<dbReference type="SMR" id="Q9GS10"/>
<dbReference type="Gene3D" id="1.20.1070.10">
    <property type="entry name" value="Rhodopsin 7-helix transmembrane proteins"/>
    <property type="match status" value="1"/>
</dbReference>
<evidence type="ECO:0000256" key="2">
    <source>
        <dbReference type="ARBA" id="ARBA00022475"/>
    </source>
</evidence>
<keyword evidence="7 19" id="KW-1133">Transmembrane helix</keyword>
<dbReference type="InParanoid" id="Q9GS10"/>
<evidence type="ECO:0000256" key="4">
    <source>
        <dbReference type="ARBA" id="ARBA00022606"/>
    </source>
</evidence>
<evidence type="ECO:0000256" key="14">
    <source>
        <dbReference type="ARBA" id="ARBA00061678"/>
    </source>
</evidence>
<dbReference type="OrthoDB" id="5819686at2759"/>
<evidence type="ECO:0000256" key="7">
    <source>
        <dbReference type="ARBA" id="ARBA00022989"/>
    </source>
</evidence>
<name>Q9GS10_CAEEL</name>
<dbReference type="InterPro" id="IPR019428">
    <property type="entry name" value="7TM_GPCR_serpentine_rcpt_Str"/>
</dbReference>
<dbReference type="FunFam" id="1.20.1070.10:FF:000128">
    <property type="entry name" value="Seven TM Receptor"/>
    <property type="match status" value="1"/>
</dbReference>
<keyword evidence="4" id="KW-0716">Sensory transduction</keyword>